<keyword evidence="2" id="KW-1185">Reference proteome</keyword>
<sequence>MTPNPQPKDHKNSMSSDNCAHRVRRIMKRGCGLMLLEKALEGTAEESRHSVQQWSVEKSVENTSVASSTTSPKMNKRKIYTKADLLFKIRKLGKLVQYASESNSDSDDDETRAVCTSTPVTSSSSSLPEDKSNFQRHQPKSSVRLAVSILHSAGNECQPGSNSRLENVYFLLPGAPSPPQAAHIEAAILSCKHSLREAQIQ</sequence>
<proteinExistence type="predicted"/>
<reference evidence="1 2" key="1">
    <citation type="journal article" date="2022" name="Genome Biol. Evol.">
        <title>The Spruce Budworm Genome: Reconstructing the Evolutionary History of Antifreeze Proteins.</title>
        <authorList>
            <person name="Beliveau C."/>
            <person name="Gagne P."/>
            <person name="Picq S."/>
            <person name="Vernygora O."/>
            <person name="Keeling C.I."/>
            <person name="Pinkney K."/>
            <person name="Doucet D."/>
            <person name="Wen F."/>
            <person name="Johnston J.S."/>
            <person name="Maaroufi H."/>
            <person name="Boyle B."/>
            <person name="Laroche J."/>
            <person name="Dewar K."/>
            <person name="Juretic N."/>
            <person name="Blackburn G."/>
            <person name="Nisole A."/>
            <person name="Brunet B."/>
            <person name="Brandao M."/>
            <person name="Lumley L."/>
            <person name="Duan J."/>
            <person name="Quan G."/>
            <person name="Lucarotti C.J."/>
            <person name="Roe A.D."/>
            <person name="Sperling F.A.H."/>
            <person name="Levesque R.C."/>
            <person name="Cusson M."/>
        </authorList>
    </citation>
    <scope>NUCLEOTIDE SEQUENCE [LARGE SCALE GENOMIC DNA]</scope>
    <source>
        <strain evidence="1">Glfc:IPQL:Cfum</strain>
    </source>
</reference>
<gene>
    <name evidence="1" type="ORF">MSG28_015328</name>
</gene>
<evidence type="ECO:0000313" key="2">
    <source>
        <dbReference type="Proteomes" id="UP001064048"/>
    </source>
</evidence>
<name>A0ACC0KAA1_CHOFU</name>
<accession>A0ACC0KAA1</accession>
<dbReference type="Proteomes" id="UP001064048">
    <property type="component" value="Chromosome 28"/>
</dbReference>
<evidence type="ECO:0000313" key="1">
    <source>
        <dbReference type="EMBL" id="KAI8433254.1"/>
    </source>
</evidence>
<dbReference type="EMBL" id="CM046128">
    <property type="protein sequence ID" value="KAI8433254.1"/>
    <property type="molecule type" value="Genomic_DNA"/>
</dbReference>
<protein>
    <submittedName>
        <fullName evidence="1">Uncharacterized protein</fullName>
    </submittedName>
</protein>
<comment type="caution">
    <text evidence="1">The sequence shown here is derived from an EMBL/GenBank/DDBJ whole genome shotgun (WGS) entry which is preliminary data.</text>
</comment>
<organism evidence="1 2">
    <name type="scientific">Choristoneura fumiferana</name>
    <name type="common">Spruce budworm moth</name>
    <name type="synonym">Archips fumiferana</name>
    <dbReference type="NCBI Taxonomy" id="7141"/>
    <lineage>
        <taxon>Eukaryota</taxon>
        <taxon>Metazoa</taxon>
        <taxon>Ecdysozoa</taxon>
        <taxon>Arthropoda</taxon>
        <taxon>Hexapoda</taxon>
        <taxon>Insecta</taxon>
        <taxon>Pterygota</taxon>
        <taxon>Neoptera</taxon>
        <taxon>Endopterygota</taxon>
        <taxon>Lepidoptera</taxon>
        <taxon>Glossata</taxon>
        <taxon>Ditrysia</taxon>
        <taxon>Tortricoidea</taxon>
        <taxon>Tortricidae</taxon>
        <taxon>Tortricinae</taxon>
        <taxon>Choristoneura</taxon>
    </lineage>
</organism>